<keyword evidence="8 15" id="KW-0406">Ion transport</keyword>
<dbReference type="HAMAP" id="MF_01398">
    <property type="entry name" value="ATP_synth_b_bprime"/>
    <property type="match status" value="1"/>
</dbReference>
<dbReference type="RefSeq" id="WP_151672784.1">
    <property type="nucleotide sequence ID" value="NZ_BKCG01000001.1"/>
</dbReference>
<evidence type="ECO:0000256" key="14">
    <source>
        <dbReference type="ARBA" id="ARBA00037847"/>
    </source>
</evidence>
<proteinExistence type="inferred from homology"/>
<keyword evidence="3 15" id="KW-1003">Cell membrane</keyword>
<gene>
    <name evidence="15 18" type="primary">atpF</name>
    <name evidence="18" type="ORF">ULMA_08320</name>
</gene>
<dbReference type="EMBL" id="BKCG01000001">
    <property type="protein sequence ID" value="GER58724.1"/>
    <property type="molecule type" value="Genomic_DNA"/>
</dbReference>
<keyword evidence="9 15" id="KW-0472">Membrane</keyword>
<comment type="subunit">
    <text evidence="15">F-type ATPases have 2 components, F(1) - the catalytic core - and F(0) - the membrane proton channel. F(1) has five subunits: alpha(3), beta(3), gamma(1), delta(1), epsilon(1). F(0) has three main subunits: a(1), b(2) and c(10-14). The alpha and beta chains form an alternating ring which encloses part of the gamma chain. F(1) is attached to F(0) by a central stalk formed by the gamma and epsilon chains, while a peripheral stalk is formed by the delta and b chains.</text>
</comment>
<evidence type="ECO:0000256" key="7">
    <source>
        <dbReference type="ARBA" id="ARBA00022989"/>
    </source>
</evidence>
<accession>A0A5J4IV76</accession>
<comment type="subunit">
    <text evidence="13">F-type ATPases have 2 components, F(1) - the catalytic core - and F(0) - the membrane proton channel. F(1) has five subunits: alpha(3), beta(3), gamma(1), delta(1), epsilon(1). F(0) has four main subunits: a(1), b(2) and c(10-14). The alpha and beta chains form an alternating ring which encloses part of the gamma chain. F(1) is attached to F(0) by a central stalk formed by the gamma and epsilon chains, while a peripheral stalk is formed by the delta and b chains.</text>
</comment>
<dbReference type="Proteomes" id="UP000326509">
    <property type="component" value="Unassembled WGS sequence"/>
</dbReference>
<dbReference type="GO" id="GO:0046961">
    <property type="term" value="F:proton-transporting ATPase activity, rotational mechanism"/>
    <property type="evidence" value="ECO:0007669"/>
    <property type="project" value="TreeGrafter"/>
</dbReference>
<dbReference type="GO" id="GO:0046933">
    <property type="term" value="F:proton-transporting ATP synthase activity, rotational mechanism"/>
    <property type="evidence" value="ECO:0007669"/>
    <property type="project" value="UniProtKB-UniRule"/>
</dbReference>
<evidence type="ECO:0000256" key="13">
    <source>
        <dbReference type="ARBA" id="ARBA00026054"/>
    </source>
</evidence>
<keyword evidence="2 15" id="KW-0813">Transport</keyword>
<feature type="transmembrane region" description="Helical" evidence="15">
    <location>
        <begin position="12"/>
        <end position="32"/>
    </location>
</feature>
<dbReference type="SUPFAM" id="SSF81573">
    <property type="entry name" value="F1F0 ATP synthase subunit B, membrane domain"/>
    <property type="match status" value="1"/>
</dbReference>
<dbReference type="GO" id="GO:0045259">
    <property type="term" value="C:proton-transporting ATP synthase complex"/>
    <property type="evidence" value="ECO:0007669"/>
    <property type="project" value="UniProtKB-KW"/>
</dbReference>
<keyword evidence="19" id="KW-1185">Reference proteome</keyword>
<dbReference type="InterPro" id="IPR005864">
    <property type="entry name" value="ATP_synth_F0_bsu_bac"/>
</dbReference>
<dbReference type="InterPro" id="IPR028987">
    <property type="entry name" value="ATP_synth_B-like_membr_sf"/>
</dbReference>
<name>A0A5J4IV76_9FLAO</name>
<keyword evidence="7 15" id="KW-1133">Transmembrane helix</keyword>
<dbReference type="Gene3D" id="1.20.5.620">
    <property type="entry name" value="F1F0 ATP synthase subunit B, membrane domain"/>
    <property type="match status" value="1"/>
</dbReference>
<evidence type="ECO:0000256" key="1">
    <source>
        <dbReference type="ARBA" id="ARBA00005513"/>
    </source>
</evidence>
<evidence type="ECO:0000256" key="15">
    <source>
        <dbReference type="HAMAP-Rule" id="MF_01398"/>
    </source>
</evidence>
<evidence type="ECO:0000256" key="4">
    <source>
        <dbReference type="ARBA" id="ARBA00022547"/>
    </source>
</evidence>
<keyword evidence="17" id="KW-0175">Coiled coil</keyword>
<comment type="subcellular location">
    <subcellularLocation>
        <location evidence="15">Cell membrane</location>
        <topology evidence="15">Single-pass membrane protein</topology>
    </subcellularLocation>
    <subcellularLocation>
        <location evidence="14">Endomembrane system</location>
        <topology evidence="14">Single-pass membrane protein</topology>
    </subcellularLocation>
</comment>
<evidence type="ECO:0000256" key="10">
    <source>
        <dbReference type="ARBA" id="ARBA00023310"/>
    </source>
</evidence>
<dbReference type="PANTHER" id="PTHR33445:SF1">
    <property type="entry name" value="ATP SYNTHASE SUBUNIT B"/>
    <property type="match status" value="1"/>
</dbReference>
<evidence type="ECO:0000256" key="8">
    <source>
        <dbReference type="ARBA" id="ARBA00023065"/>
    </source>
</evidence>
<keyword evidence="5 15" id="KW-0812">Transmembrane</keyword>
<protein>
    <recommendedName>
        <fullName evidence="15">ATP synthase subunit b</fullName>
    </recommendedName>
    <alternativeName>
        <fullName evidence="15">ATP synthase F(0) sector subunit b</fullName>
    </alternativeName>
    <alternativeName>
        <fullName evidence="15">ATPase subunit I</fullName>
    </alternativeName>
    <alternativeName>
        <fullName evidence="15">F-type ATPase subunit b</fullName>
        <shortName evidence="15">F-ATPase subunit b</shortName>
    </alternativeName>
</protein>
<feature type="coiled-coil region" evidence="17">
    <location>
        <begin position="46"/>
        <end position="121"/>
    </location>
</feature>
<reference evidence="18 19" key="1">
    <citation type="submission" date="2019-08" db="EMBL/GenBank/DDBJ databases">
        <title>Draft genome sequence of Ulvibacter marinus type strain NBRC 109484.</title>
        <authorList>
            <person name="Kawano K."/>
            <person name="Ushijima N."/>
            <person name="Kihara M."/>
            <person name="Itoh H."/>
        </authorList>
    </citation>
    <scope>NUCLEOTIDE SEQUENCE [LARGE SCALE GENOMIC DNA]</scope>
    <source>
        <strain evidence="18 19">NBRC 109484</strain>
    </source>
</reference>
<evidence type="ECO:0000256" key="2">
    <source>
        <dbReference type="ARBA" id="ARBA00022448"/>
    </source>
</evidence>
<evidence type="ECO:0000256" key="11">
    <source>
        <dbReference type="ARBA" id="ARBA00025198"/>
    </source>
</evidence>
<evidence type="ECO:0000256" key="12">
    <source>
        <dbReference type="ARBA" id="ARBA00025614"/>
    </source>
</evidence>
<dbReference type="NCBIfam" id="TIGR01144">
    <property type="entry name" value="ATP_synt_b"/>
    <property type="match status" value="1"/>
</dbReference>
<dbReference type="OrthoDB" id="9795289at2"/>
<dbReference type="CDD" id="cd06503">
    <property type="entry name" value="ATP-synt_Fo_b"/>
    <property type="match status" value="1"/>
</dbReference>
<comment type="function">
    <text evidence="12">Component of the F(0) channel, it forms part of the peripheral stalk, linking F(1) to F(0). The b'-subunit is a diverged and duplicated form of b found in plants and photosynthetic bacteria.</text>
</comment>
<evidence type="ECO:0000313" key="18">
    <source>
        <dbReference type="EMBL" id="GER58724.1"/>
    </source>
</evidence>
<evidence type="ECO:0000256" key="9">
    <source>
        <dbReference type="ARBA" id="ARBA00023136"/>
    </source>
</evidence>
<dbReference type="InterPro" id="IPR002146">
    <property type="entry name" value="ATP_synth_b/b'su_bac/chlpt"/>
</dbReference>
<dbReference type="GO" id="GO:0005886">
    <property type="term" value="C:plasma membrane"/>
    <property type="evidence" value="ECO:0007669"/>
    <property type="project" value="UniProtKB-SubCell"/>
</dbReference>
<evidence type="ECO:0000256" key="16">
    <source>
        <dbReference type="RuleBase" id="RU003848"/>
    </source>
</evidence>
<evidence type="ECO:0000256" key="5">
    <source>
        <dbReference type="ARBA" id="ARBA00022692"/>
    </source>
</evidence>
<dbReference type="PANTHER" id="PTHR33445">
    <property type="entry name" value="ATP SYNTHASE SUBUNIT B', CHLOROPLASTIC"/>
    <property type="match status" value="1"/>
</dbReference>
<organism evidence="18 19">
    <name type="scientific">Patiriisocius marinus</name>
    <dbReference type="NCBI Taxonomy" id="1397112"/>
    <lineage>
        <taxon>Bacteria</taxon>
        <taxon>Pseudomonadati</taxon>
        <taxon>Bacteroidota</taxon>
        <taxon>Flavobacteriia</taxon>
        <taxon>Flavobacteriales</taxon>
        <taxon>Flavobacteriaceae</taxon>
        <taxon>Patiriisocius</taxon>
    </lineage>
</organism>
<keyword evidence="6 15" id="KW-0375">Hydrogen ion transport</keyword>
<keyword evidence="10 15" id="KW-0066">ATP synthesis</keyword>
<evidence type="ECO:0000256" key="6">
    <source>
        <dbReference type="ARBA" id="ARBA00022781"/>
    </source>
</evidence>
<dbReference type="Pfam" id="PF00430">
    <property type="entry name" value="ATP-synt_B"/>
    <property type="match status" value="1"/>
</dbReference>
<dbReference type="AlphaFoldDB" id="A0A5J4IV76"/>
<evidence type="ECO:0000256" key="17">
    <source>
        <dbReference type="SAM" id="Coils"/>
    </source>
</evidence>
<comment type="similarity">
    <text evidence="1 15 16">Belongs to the ATPase B chain family.</text>
</comment>
<comment type="caution">
    <text evidence="18">The sequence shown here is derived from an EMBL/GenBank/DDBJ whole genome shotgun (WGS) entry which is preliminary data.</text>
</comment>
<comment type="function">
    <text evidence="11 15">F(1)F(0) ATP synthase produces ATP from ADP in the presence of a proton or sodium gradient. F-type ATPases consist of two structural domains, F(1) containing the extramembraneous catalytic core and F(0) containing the membrane proton channel, linked together by a central stalk and a peripheral stalk. During catalysis, ATP synthesis in the catalytic domain of F(1) is coupled via a rotary mechanism of the central stalk subunits to proton translocation.</text>
</comment>
<dbReference type="GO" id="GO:0012505">
    <property type="term" value="C:endomembrane system"/>
    <property type="evidence" value="ECO:0007669"/>
    <property type="project" value="UniProtKB-SubCell"/>
</dbReference>
<evidence type="ECO:0000313" key="19">
    <source>
        <dbReference type="Proteomes" id="UP000326509"/>
    </source>
</evidence>
<keyword evidence="4 15" id="KW-0138">CF(0)</keyword>
<sequence length="166" mass="18515">MEKLINEFSFGLFFWQLLMFVLLVILLGKFAWKPILSAIEGREEGIKDALDAAEKAKLEMANLNADNERLLQEARAERETMMKEAREIKAKMIADAKEEAQAEANKTIANAQAAIESEKKAAVAELKSTVATLSVDIAEKMVKSELSNKDKQLELVNSMLNDAKLN</sequence>
<dbReference type="InterPro" id="IPR050059">
    <property type="entry name" value="ATP_synthase_B_chain"/>
</dbReference>
<dbReference type="NCBIfam" id="NF011041">
    <property type="entry name" value="PRK14471.1"/>
    <property type="match status" value="1"/>
</dbReference>
<evidence type="ECO:0000256" key="3">
    <source>
        <dbReference type="ARBA" id="ARBA00022475"/>
    </source>
</evidence>